<comment type="caution">
    <text evidence="2">The sequence shown here is derived from an EMBL/GenBank/DDBJ whole genome shotgun (WGS) entry which is preliminary data.</text>
</comment>
<dbReference type="AlphaFoldDB" id="A0A1F5PXH4"/>
<protein>
    <recommendedName>
        <fullName evidence="4">ParB/Sulfiredoxin domain-containing protein</fullName>
    </recommendedName>
</protein>
<evidence type="ECO:0000313" key="2">
    <source>
        <dbReference type="EMBL" id="OGE94641.1"/>
    </source>
</evidence>
<reference evidence="2 3" key="1">
    <citation type="journal article" date="2016" name="Nat. Commun.">
        <title>Thousands of microbial genomes shed light on interconnected biogeochemical processes in an aquifer system.</title>
        <authorList>
            <person name="Anantharaman K."/>
            <person name="Brown C.T."/>
            <person name="Hug L.A."/>
            <person name="Sharon I."/>
            <person name="Castelle C.J."/>
            <person name="Probst A.J."/>
            <person name="Thomas B.C."/>
            <person name="Singh A."/>
            <person name="Wilkins M.J."/>
            <person name="Karaoz U."/>
            <person name="Brodie E.L."/>
            <person name="Williams K.H."/>
            <person name="Hubbard S.S."/>
            <person name="Banfield J.F."/>
        </authorList>
    </citation>
    <scope>NUCLEOTIDE SEQUENCE [LARGE SCALE GENOMIC DNA]</scope>
</reference>
<sequence>MSNAALVPLKATMSIPDMVAAIRKHITDGGATVRRSLESVNLTFFVRMRLDENRVFVLADEIEGGQRLDPMVVTINSNELIDGRHRKEARARQAQGRGVHPDP</sequence>
<evidence type="ECO:0008006" key="4">
    <source>
        <dbReference type="Google" id="ProtNLM"/>
    </source>
</evidence>
<dbReference type="Proteomes" id="UP000177281">
    <property type="component" value="Unassembled WGS sequence"/>
</dbReference>
<accession>A0A1F5PXH4</accession>
<evidence type="ECO:0000313" key="3">
    <source>
        <dbReference type="Proteomes" id="UP000177281"/>
    </source>
</evidence>
<organism evidence="2 3">
    <name type="scientific">Candidatus Doudnabacteria bacterium RIFCSPLOWO2_01_FULL_44_21</name>
    <dbReference type="NCBI Taxonomy" id="1817841"/>
    <lineage>
        <taxon>Bacteria</taxon>
        <taxon>Candidatus Doudnaibacteriota</taxon>
    </lineage>
</organism>
<proteinExistence type="predicted"/>
<name>A0A1F5PXH4_9BACT</name>
<gene>
    <name evidence="2" type="ORF">A3B10_00615</name>
</gene>
<feature type="region of interest" description="Disordered" evidence="1">
    <location>
        <begin position="84"/>
        <end position="103"/>
    </location>
</feature>
<dbReference type="STRING" id="1817841.A3B10_00615"/>
<dbReference type="EMBL" id="MFFB01000012">
    <property type="protein sequence ID" value="OGE94641.1"/>
    <property type="molecule type" value="Genomic_DNA"/>
</dbReference>
<evidence type="ECO:0000256" key="1">
    <source>
        <dbReference type="SAM" id="MobiDB-lite"/>
    </source>
</evidence>